<dbReference type="EMBL" id="CM004473">
    <property type="protein sequence ID" value="OCT82684.1"/>
    <property type="molecule type" value="Genomic_DNA"/>
</dbReference>
<evidence type="ECO:0000313" key="2">
    <source>
        <dbReference type="EMBL" id="OCT82684.1"/>
    </source>
</evidence>
<evidence type="ECO:0000256" key="1">
    <source>
        <dbReference type="SAM" id="MobiDB-lite"/>
    </source>
</evidence>
<feature type="compositionally biased region" description="Low complexity" evidence="1">
    <location>
        <begin position="27"/>
        <end position="39"/>
    </location>
</feature>
<dbReference type="AlphaFoldDB" id="A0A974HLN3"/>
<gene>
    <name evidence="2" type="ORF">XELAEV_18025214mg</name>
</gene>
<feature type="region of interest" description="Disordered" evidence="1">
    <location>
        <begin position="19"/>
        <end position="40"/>
    </location>
</feature>
<name>A0A974HLN3_XENLA</name>
<dbReference type="Proteomes" id="UP000694892">
    <property type="component" value="Chromosome 4S"/>
</dbReference>
<organism evidence="2 3">
    <name type="scientific">Xenopus laevis</name>
    <name type="common">African clawed frog</name>
    <dbReference type="NCBI Taxonomy" id="8355"/>
    <lineage>
        <taxon>Eukaryota</taxon>
        <taxon>Metazoa</taxon>
        <taxon>Chordata</taxon>
        <taxon>Craniata</taxon>
        <taxon>Vertebrata</taxon>
        <taxon>Euteleostomi</taxon>
        <taxon>Amphibia</taxon>
        <taxon>Batrachia</taxon>
        <taxon>Anura</taxon>
        <taxon>Pipoidea</taxon>
        <taxon>Pipidae</taxon>
        <taxon>Xenopodinae</taxon>
        <taxon>Xenopus</taxon>
        <taxon>Xenopus</taxon>
    </lineage>
</organism>
<reference evidence="3" key="1">
    <citation type="journal article" date="2016" name="Nature">
        <title>Genome evolution in the allotetraploid frog Xenopus laevis.</title>
        <authorList>
            <person name="Session A.M."/>
            <person name="Uno Y."/>
            <person name="Kwon T."/>
            <person name="Chapman J.A."/>
            <person name="Toyoda A."/>
            <person name="Takahashi S."/>
            <person name="Fukui A."/>
            <person name="Hikosaka A."/>
            <person name="Suzuki A."/>
            <person name="Kondo M."/>
            <person name="van Heeringen S.J."/>
            <person name="Quigley I."/>
            <person name="Heinz S."/>
            <person name="Ogino H."/>
            <person name="Ochi H."/>
            <person name="Hellsten U."/>
            <person name="Lyons J.B."/>
            <person name="Simakov O."/>
            <person name="Putnam N."/>
            <person name="Stites J."/>
            <person name="Kuroki Y."/>
            <person name="Tanaka T."/>
            <person name="Michiue T."/>
            <person name="Watanabe M."/>
            <person name="Bogdanovic O."/>
            <person name="Lister R."/>
            <person name="Georgiou G."/>
            <person name="Paranjpe S.S."/>
            <person name="van Kruijsbergen I."/>
            <person name="Shu S."/>
            <person name="Carlson J."/>
            <person name="Kinoshita T."/>
            <person name="Ohta Y."/>
            <person name="Mawaribuchi S."/>
            <person name="Jenkins J."/>
            <person name="Grimwood J."/>
            <person name="Schmutz J."/>
            <person name="Mitros T."/>
            <person name="Mozaffari S.V."/>
            <person name="Suzuki Y."/>
            <person name="Haramoto Y."/>
            <person name="Yamamoto T.S."/>
            <person name="Takagi C."/>
            <person name="Heald R."/>
            <person name="Miller K."/>
            <person name="Haudenschild C."/>
            <person name="Kitzman J."/>
            <person name="Nakayama T."/>
            <person name="Izutsu Y."/>
            <person name="Robert J."/>
            <person name="Fortriede J."/>
            <person name="Burns K."/>
            <person name="Lotay V."/>
            <person name="Karimi K."/>
            <person name="Yasuoka Y."/>
            <person name="Dichmann D.S."/>
            <person name="Flajnik M.F."/>
            <person name="Houston D.W."/>
            <person name="Shendure J."/>
            <person name="DuPasquier L."/>
            <person name="Vize P.D."/>
            <person name="Zorn A.M."/>
            <person name="Ito M."/>
            <person name="Marcotte E.M."/>
            <person name="Wallingford J.B."/>
            <person name="Ito Y."/>
            <person name="Asashima M."/>
            <person name="Ueno N."/>
            <person name="Matsuda Y."/>
            <person name="Veenstra G.J."/>
            <person name="Fujiyama A."/>
            <person name="Harland R.M."/>
            <person name="Taira M."/>
            <person name="Rokhsar D.S."/>
        </authorList>
    </citation>
    <scope>NUCLEOTIDE SEQUENCE [LARGE SCALE GENOMIC DNA]</scope>
    <source>
        <strain evidence="3">J</strain>
    </source>
</reference>
<protein>
    <submittedName>
        <fullName evidence="2">Uncharacterized protein</fullName>
    </submittedName>
</protein>
<sequence length="70" mass="7662">MLCGEAGLIQPFVRSVPHATKGHAKETSITPPTVPSPSSCKFRGHIANMGIRSRNKSFLKIKNLNMKTQD</sequence>
<accession>A0A974HLN3</accession>
<evidence type="ECO:0000313" key="3">
    <source>
        <dbReference type="Proteomes" id="UP000694892"/>
    </source>
</evidence>
<proteinExistence type="predicted"/>